<evidence type="ECO:0000256" key="9">
    <source>
        <dbReference type="ARBA" id="ARBA00023157"/>
    </source>
</evidence>
<dbReference type="EMBL" id="CAUWAG010000018">
    <property type="protein sequence ID" value="CAJ2511918.1"/>
    <property type="molecule type" value="Genomic_DNA"/>
</dbReference>
<dbReference type="GO" id="GO:0005576">
    <property type="term" value="C:extracellular region"/>
    <property type="evidence" value="ECO:0007669"/>
    <property type="project" value="UniProtKB-SubCell"/>
</dbReference>
<dbReference type="Proteomes" id="UP001295740">
    <property type="component" value="Unassembled WGS sequence"/>
</dbReference>
<evidence type="ECO:0000256" key="8">
    <source>
        <dbReference type="ARBA" id="ARBA00023026"/>
    </source>
</evidence>
<feature type="disulfide bond" evidence="12">
    <location>
        <begin position="90"/>
        <end position="167"/>
    </location>
</feature>
<evidence type="ECO:0000256" key="12">
    <source>
        <dbReference type="PIRSR" id="PIRSR611150-2"/>
    </source>
</evidence>
<dbReference type="PRINTS" id="PR00129">
    <property type="entry name" value="CUTINASE"/>
</dbReference>
<dbReference type="PANTHER" id="PTHR48250">
    <property type="entry name" value="CUTINASE 2-RELATED"/>
    <property type="match status" value="1"/>
</dbReference>
<comment type="catalytic activity">
    <reaction evidence="10">
        <text>cutin + H2O = cutin monomers.</text>
        <dbReference type="EC" id="3.1.1.74"/>
    </reaction>
</comment>
<proteinExistence type="inferred from homology"/>
<feature type="active site" description="Nucleophile" evidence="11">
    <location>
        <position position="178"/>
    </location>
</feature>
<dbReference type="EC" id="3.1.1.74" evidence="3"/>
<dbReference type="GO" id="GO:0050525">
    <property type="term" value="F:cutinase activity"/>
    <property type="evidence" value="ECO:0007669"/>
    <property type="project" value="UniProtKB-EC"/>
</dbReference>
<keyword evidence="5" id="KW-0964">Secreted</keyword>
<keyword evidence="9 12" id="KW-1015">Disulfide bond</keyword>
<evidence type="ECO:0000313" key="13">
    <source>
        <dbReference type="EMBL" id="CAJ2511918.1"/>
    </source>
</evidence>
<dbReference type="InterPro" id="IPR029058">
    <property type="entry name" value="AB_hydrolase_fold"/>
</dbReference>
<evidence type="ECO:0000256" key="6">
    <source>
        <dbReference type="ARBA" id="ARBA00022729"/>
    </source>
</evidence>
<accession>A0AAI8VVQ2</accession>
<evidence type="ECO:0000256" key="4">
    <source>
        <dbReference type="ARBA" id="ARBA00022487"/>
    </source>
</evidence>
<evidence type="ECO:0000256" key="7">
    <source>
        <dbReference type="ARBA" id="ARBA00022801"/>
    </source>
</evidence>
<gene>
    <name evidence="13" type="ORF">KHLLAP_LOCUS12386</name>
</gene>
<dbReference type="PROSITE" id="PS00931">
    <property type="entry name" value="CUTINASE_2"/>
    <property type="match status" value="1"/>
</dbReference>
<dbReference type="SMART" id="SM01110">
    <property type="entry name" value="Cutinase"/>
    <property type="match status" value="1"/>
</dbReference>
<dbReference type="GO" id="GO:0016052">
    <property type="term" value="P:carbohydrate catabolic process"/>
    <property type="evidence" value="ECO:0007669"/>
    <property type="project" value="TreeGrafter"/>
</dbReference>
<comment type="subcellular location">
    <subcellularLocation>
        <location evidence="1">Secreted</location>
    </subcellularLocation>
</comment>
<dbReference type="Gene3D" id="3.40.50.1820">
    <property type="entry name" value="alpha/beta hydrolase"/>
    <property type="match status" value="1"/>
</dbReference>
<dbReference type="InterPro" id="IPR043579">
    <property type="entry name" value="CUTINASE_2"/>
</dbReference>
<dbReference type="AlphaFoldDB" id="A0AAI8VVQ2"/>
<keyword evidence="8" id="KW-0843">Virulence</keyword>
<sequence length="264" mass="27200">MALQKSASSFLKLLRKSNHLATLEEDDCHQISQVHRLALAIKMKFSISLLAAALAVTTTASPIALDVTEGDVLSRRAVGTTANEFLDSGCKDLIFIYARGTGQSGNLGEMPGPAVANGLKSALGTNSVAAQGVTYAAAQASNLLAGGCKASEAKTMAALITQAATQCPQAAIAVAGYSLGAPMVHRSVEQLTTAVKARVGAAVTFGDTQNAQDGDRIPGFDTGKTLILCNTGDRVCDGTLQITSAHLDYSGKVDDAVDFIVSKV</sequence>
<dbReference type="InterPro" id="IPR000675">
    <property type="entry name" value="Cutinase/axe"/>
</dbReference>
<evidence type="ECO:0000256" key="5">
    <source>
        <dbReference type="ARBA" id="ARBA00022525"/>
    </source>
</evidence>
<keyword evidence="7" id="KW-0378">Hydrolase</keyword>
<keyword evidence="4" id="KW-0719">Serine esterase</keyword>
<comment type="similarity">
    <text evidence="2">Belongs to the cutinase family.</text>
</comment>
<dbReference type="PANTHER" id="PTHR48250:SF3">
    <property type="entry name" value="CUTINASE 1-RELATED"/>
    <property type="match status" value="1"/>
</dbReference>
<evidence type="ECO:0000256" key="3">
    <source>
        <dbReference type="ARBA" id="ARBA00013095"/>
    </source>
</evidence>
<reference evidence="13" key="1">
    <citation type="submission" date="2023-10" db="EMBL/GenBank/DDBJ databases">
        <authorList>
            <person name="Hackl T."/>
        </authorList>
    </citation>
    <scope>NUCLEOTIDE SEQUENCE</scope>
</reference>
<keyword evidence="14" id="KW-1185">Reference proteome</keyword>
<feature type="active site" evidence="11">
    <location>
        <position position="233"/>
    </location>
</feature>
<feature type="active site" description="Proton donor/acceptor" evidence="11">
    <location>
        <position position="246"/>
    </location>
</feature>
<feature type="disulfide bond" evidence="12">
    <location>
        <begin position="229"/>
        <end position="236"/>
    </location>
</feature>
<keyword evidence="6" id="KW-0732">Signal</keyword>
<evidence type="ECO:0000256" key="10">
    <source>
        <dbReference type="ARBA" id="ARBA00034045"/>
    </source>
</evidence>
<dbReference type="SUPFAM" id="SSF53474">
    <property type="entry name" value="alpha/beta-Hydrolases"/>
    <property type="match status" value="1"/>
</dbReference>
<dbReference type="InterPro" id="IPR011150">
    <property type="entry name" value="Cutinase_monf"/>
</dbReference>
<evidence type="ECO:0000313" key="14">
    <source>
        <dbReference type="Proteomes" id="UP001295740"/>
    </source>
</evidence>
<comment type="caution">
    <text evidence="13">The sequence shown here is derived from an EMBL/GenBank/DDBJ whole genome shotgun (WGS) entry which is preliminary data.</text>
</comment>
<evidence type="ECO:0000256" key="11">
    <source>
        <dbReference type="PIRSR" id="PIRSR611150-1"/>
    </source>
</evidence>
<protein>
    <recommendedName>
        <fullName evidence="3">cutinase</fullName>
        <ecNumber evidence="3">3.1.1.74</ecNumber>
    </recommendedName>
</protein>
<evidence type="ECO:0000256" key="2">
    <source>
        <dbReference type="ARBA" id="ARBA00007534"/>
    </source>
</evidence>
<dbReference type="Pfam" id="PF01083">
    <property type="entry name" value="Cutinase"/>
    <property type="match status" value="1"/>
</dbReference>
<organism evidence="13 14">
    <name type="scientific">Anthostomella pinea</name>
    <dbReference type="NCBI Taxonomy" id="933095"/>
    <lineage>
        <taxon>Eukaryota</taxon>
        <taxon>Fungi</taxon>
        <taxon>Dikarya</taxon>
        <taxon>Ascomycota</taxon>
        <taxon>Pezizomycotina</taxon>
        <taxon>Sordariomycetes</taxon>
        <taxon>Xylariomycetidae</taxon>
        <taxon>Xylariales</taxon>
        <taxon>Xylariaceae</taxon>
        <taxon>Anthostomella</taxon>
    </lineage>
</organism>
<name>A0AAI8VVQ2_9PEZI</name>
<evidence type="ECO:0000256" key="1">
    <source>
        <dbReference type="ARBA" id="ARBA00004613"/>
    </source>
</evidence>